<dbReference type="AlphaFoldDB" id="A0AA38IW68"/>
<accession>A0AA38IW68</accession>
<reference evidence="2" key="1">
    <citation type="journal article" date="2023" name="G3 (Bethesda)">
        <title>Whole genome assemblies of Zophobas morio and Tenebrio molitor.</title>
        <authorList>
            <person name="Kaur S."/>
            <person name="Stinson S.A."/>
            <person name="diCenzo G.C."/>
        </authorList>
    </citation>
    <scope>NUCLEOTIDE SEQUENCE</scope>
    <source>
        <strain evidence="2">QUZm001</strain>
    </source>
</reference>
<proteinExistence type="predicted"/>
<keyword evidence="3" id="KW-1185">Reference proteome</keyword>
<organism evidence="2 3">
    <name type="scientific">Zophobas morio</name>
    <dbReference type="NCBI Taxonomy" id="2755281"/>
    <lineage>
        <taxon>Eukaryota</taxon>
        <taxon>Metazoa</taxon>
        <taxon>Ecdysozoa</taxon>
        <taxon>Arthropoda</taxon>
        <taxon>Hexapoda</taxon>
        <taxon>Insecta</taxon>
        <taxon>Pterygota</taxon>
        <taxon>Neoptera</taxon>
        <taxon>Endopterygota</taxon>
        <taxon>Coleoptera</taxon>
        <taxon>Polyphaga</taxon>
        <taxon>Cucujiformia</taxon>
        <taxon>Tenebrionidae</taxon>
        <taxon>Zophobas</taxon>
    </lineage>
</organism>
<evidence type="ECO:0000313" key="2">
    <source>
        <dbReference type="EMBL" id="KAJ3663430.1"/>
    </source>
</evidence>
<dbReference type="EMBL" id="JALNTZ010000002">
    <property type="protein sequence ID" value="KAJ3663430.1"/>
    <property type="molecule type" value="Genomic_DNA"/>
</dbReference>
<sequence length="79" mass="8866">MVMKKLSAQHHATKPREGVAHKLVNDRFSNPKVAAIKHCTKRTCRGRISRELNEENSQPLGISLNGQQKTVEYLVDVTA</sequence>
<gene>
    <name evidence="2" type="ORF">Zmor_007693</name>
</gene>
<protein>
    <submittedName>
        <fullName evidence="2">Uncharacterized protein</fullName>
    </submittedName>
</protein>
<evidence type="ECO:0000256" key="1">
    <source>
        <dbReference type="SAM" id="MobiDB-lite"/>
    </source>
</evidence>
<name>A0AA38IW68_9CUCU</name>
<evidence type="ECO:0000313" key="3">
    <source>
        <dbReference type="Proteomes" id="UP001168821"/>
    </source>
</evidence>
<feature type="region of interest" description="Disordered" evidence="1">
    <location>
        <begin position="1"/>
        <end position="20"/>
    </location>
</feature>
<dbReference type="Proteomes" id="UP001168821">
    <property type="component" value="Unassembled WGS sequence"/>
</dbReference>
<comment type="caution">
    <text evidence="2">The sequence shown here is derived from an EMBL/GenBank/DDBJ whole genome shotgun (WGS) entry which is preliminary data.</text>
</comment>